<dbReference type="Pfam" id="PF21722">
    <property type="entry name" value="Gly_rich_2"/>
    <property type="match status" value="1"/>
</dbReference>
<gene>
    <name evidence="3" type="ORF">LCGC14_2000950</name>
</gene>
<feature type="compositionally biased region" description="Gly residues" evidence="1">
    <location>
        <begin position="375"/>
        <end position="385"/>
    </location>
</feature>
<accession>A0A0F9F362</accession>
<dbReference type="AlphaFoldDB" id="A0A0F9F362"/>
<feature type="compositionally biased region" description="Gly residues" evidence="1">
    <location>
        <begin position="237"/>
        <end position="258"/>
    </location>
</feature>
<dbReference type="InterPro" id="IPR049304">
    <property type="entry name" value="Gly_rich_dom"/>
</dbReference>
<reference evidence="3" key="1">
    <citation type="journal article" date="2015" name="Nature">
        <title>Complex archaea that bridge the gap between prokaryotes and eukaryotes.</title>
        <authorList>
            <person name="Spang A."/>
            <person name="Saw J.H."/>
            <person name="Jorgensen S.L."/>
            <person name="Zaremba-Niedzwiedzka K."/>
            <person name="Martijn J."/>
            <person name="Lind A.E."/>
            <person name="van Eijk R."/>
            <person name="Schleper C."/>
            <person name="Guy L."/>
            <person name="Ettema T.J."/>
        </authorList>
    </citation>
    <scope>NUCLEOTIDE SEQUENCE</scope>
</reference>
<feature type="region of interest" description="Disordered" evidence="1">
    <location>
        <begin position="237"/>
        <end position="259"/>
    </location>
</feature>
<dbReference type="EMBL" id="LAZR01022742">
    <property type="protein sequence ID" value="KKL80819.1"/>
    <property type="molecule type" value="Genomic_DNA"/>
</dbReference>
<evidence type="ECO:0000259" key="2">
    <source>
        <dbReference type="Pfam" id="PF21722"/>
    </source>
</evidence>
<feature type="compositionally biased region" description="Gly residues" evidence="1">
    <location>
        <begin position="310"/>
        <end position="335"/>
    </location>
</feature>
<proteinExistence type="predicted"/>
<evidence type="ECO:0000256" key="1">
    <source>
        <dbReference type="SAM" id="MobiDB-lite"/>
    </source>
</evidence>
<feature type="compositionally biased region" description="Gly residues" evidence="1">
    <location>
        <begin position="282"/>
        <end position="301"/>
    </location>
</feature>
<feature type="region of interest" description="Disordered" evidence="1">
    <location>
        <begin position="281"/>
        <end position="411"/>
    </location>
</feature>
<organism evidence="3">
    <name type="scientific">marine sediment metagenome</name>
    <dbReference type="NCBI Taxonomy" id="412755"/>
    <lineage>
        <taxon>unclassified sequences</taxon>
        <taxon>metagenomes</taxon>
        <taxon>ecological metagenomes</taxon>
    </lineage>
</organism>
<protein>
    <recommendedName>
        <fullName evidence="2">Glycine-rich domain-containing protein</fullName>
    </recommendedName>
</protein>
<feature type="region of interest" description="Disordered" evidence="1">
    <location>
        <begin position="460"/>
        <end position="512"/>
    </location>
</feature>
<feature type="compositionally biased region" description="Gly residues" evidence="1">
    <location>
        <begin position="392"/>
        <end position="409"/>
    </location>
</feature>
<feature type="domain" description="Glycine-rich" evidence="2">
    <location>
        <begin position="216"/>
        <end position="371"/>
    </location>
</feature>
<name>A0A0F9F362_9ZZZZ</name>
<feature type="compositionally biased region" description="Gly residues" evidence="1">
    <location>
        <begin position="460"/>
        <end position="505"/>
    </location>
</feature>
<evidence type="ECO:0000313" key="3">
    <source>
        <dbReference type="EMBL" id="KKL80819.1"/>
    </source>
</evidence>
<sequence>MLVVDNGDAIRGIAEVVTKLDYTVNGFVGTTPTQLADGQLGNAEADIYLSGANSIVVASITVTNTDSVARTFTLYLKPSGGTSRAISPVSLDLGIGHSFYTDGQRMVVMDTTGQIINGWTVDDTAGGTDGITTVPISTNVHYDHVNAADPHTGYLLESLLDAKGDTIAASADNTPAKVTVGANDTVLTADSGEAAGVKWTVPPGAADFQRITSSGDWTKPAGVTHVIIECIGGGGGGGGGKGDSAGGERPGGAGGGGSALAKKIVPASTLGGTETVTIGAVGSAGSGGSPNGTGGGNGGTTSFGSLLRAFGGGGGEAGTGSGSDTHGAGGGGTGSIGSTTSVGGLPRYTAAPNRDALGGSGAAGGDETPQAGGNAEFGGGGGGGTKQNITGAAGGSSIHGGGGGGGGGSLSAANTERAGGAGGNVNSYTVGGGGTGGAVNGGAGGAGTAGGSNNNEFCGQGGGGGGGQDSGTGGAGGAGGAPGGGGGGGGGGTTVGGAGGAGGVGEVRVWSW</sequence>
<comment type="caution">
    <text evidence="3">The sequence shown here is derived from an EMBL/GenBank/DDBJ whole genome shotgun (WGS) entry which is preliminary data.</text>
</comment>